<keyword evidence="1" id="KW-1185">Reference proteome</keyword>
<evidence type="ECO:0000313" key="2">
    <source>
        <dbReference type="WBParaSite" id="PTRK_0000730500.1"/>
    </source>
</evidence>
<name>A0A0N4ZHC0_PARTI</name>
<proteinExistence type="predicted"/>
<reference evidence="2" key="1">
    <citation type="submission" date="2017-02" db="UniProtKB">
        <authorList>
            <consortium name="WormBaseParasite"/>
        </authorList>
    </citation>
    <scope>IDENTIFICATION</scope>
</reference>
<dbReference type="Proteomes" id="UP000038045">
    <property type="component" value="Unplaced"/>
</dbReference>
<sequence>MFGRNGINNLEFKFDHGYKHIHDPAIREYFALGDLVISSTGLEMFGIKYGAYIVLAKNLIIYFGHRYDQYNIEIDEIATLAHIECMKLLRLLDIEKKKVILEISSTIVKKYISCTDKVKNDYKSTLVNKFHELHLHHIELRASCVDVYEKVSNNQFVQGLLRGGALSAMKAKDRNGYTKELVMYTEALEKLRCGIVGTPDAYWEKQDEYEKNLVMGLSCRKKVK</sequence>
<evidence type="ECO:0000313" key="1">
    <source>
        <dbReference type="Proteomes" id="UP000038045"/>
    </source>
</evidence>
<protein>
    <submittedName>
        <fullName evidence="2">Glyco_tran_28_C domain-containing protein</fullName>
    </submittedName>
</protein>
<dbReference type="WBParaSite" id="PTRK_0000730500.1">
    <property type="protein sequence ID" value="PTRK_0000730500.1"/>
    <property type="gene ID" value="PTRK_0000730500"/>
</dbReference>
<organism evidence="1 2">
    <name type="scientific">Parastrongyloides trichosuri</name>
    <name type="common">Possum-specific nematode worm</name>
    <dbReference type="NCBI Taxonomy" id="131310"/>
    <lineage>
        <taxon>Eukaryota</taxon>
        <taxon>Metazoa</taxon>
        <taxon>Ecdysozoa</taxon>
        <taxon>Nematoda</taxon>
        <taxon>Chromadorea</taxon>
        <taxon>Rhabditida</taxon>
        <taxon>Tylenchina</taxon>
        <taxon>Panagrolaimomorpha</taxon>
        <taxon>Strongyloidoidea</taxon>
        <taxon>Strongyloididae</taxon>
        <taxon>Parastrongyloides</taxon>
    </lineage>
</organism>
<dbReference type="AlphaFoldDB" id="A0A0N4ZHC0"/>
<accession>A0A0N4ZHC0</accession>